<dbReference type="PANTHER" id="PTHR31303">
    <property type="entry name" value="CTP-DEPENDENT DIACYLGLYCEROL KINASE 1"/>
    <property type="match status" value="1"/>
</dbReference>
<feature type="compositionally biased region" description="Low complexity" evidence="2">
    <location>
        <begin position="483"/>
        <end position="498"/>
    </location>
</feature>
<reference evidence="4 5" key="1">
    <citation type="submission" date="2022-09" db="EMBL/GenBank/DDBJ databases">
        <authorList>
            <person name="Palmer J.M."/>
        </authorList>
    </citation>
    <scope>NUCLEOTIDE SEQUENCE [LARGE SCALE GENOMIC DNA]</scope>
    <source>
        <strain evidence="4 5">DSM 7382</strain>
    </source>
</reference>
<evidence type="ECO:0008006" key="6">
    <source>
        <dbReference type="Google" id="ProtNLM"/>
    </source>
</evidence>
<evidence type="ECO:0000256" key="2">
    <source>
        <dbReference type="SAM" id="MobiDB-lite"/>
    </source>
</evidence>
<dbReference type="GO" id="GO:0006654">
    <property type="term" value="P:phosphatidic acid biosynthetic process"/>
    <property type="evidence" value="ECO:0007669"/>
    <property type="project" value="TreeGrafter"/>
</dbReference>
<feature type="coiled-coil region" evidence="1">
    <location>
        <begin position="136"/>
        <end position="180"/>
    </location>
</feature>
<feature type="compositionally biased region" description="Basic residues" evidence="2">
    <location>
        <begin position="461"/>
        <end position="473"/>
    </location>
</feature>
<keyword evidence="3" id="KW-0472">Membrane</keyword>
<keyword evidence="5" id="KW-1185">Reference proteome</keyword>
<evidence type="ECO:0000256" key="1">
    <source>
        <dbReference type="SAM" id="Coils"/>
    </source>
</evidence>
<feature type="transmembrane region" description="Helical" evidence="3">
    <location>
        <begin position="824"/>
        <end position="842"/>
    </location>
</feature>
<feature type="compositionally biased region" description="Polar residues" evidence="2">
    <location>
        <begin position="503"/>
        <end position="530"/>
    </location>
</feature>
<comment type="caution">
    <text evidence="4">The sequence shown here is derived from an EMBL/GenBank/DDBJ whole genome shotgun (WGS) entry which is preliminary data.</text>
</comment>
<dbReference type="Proteomes" id="UP001385951">
    <property type="component" value="Unassembled WGS sequence"/>
</dbReference>
<feature type="region of interest" description="Disordered" evidence="2">
    <location>
        <begin position="300"/>
        <end position="334"/>
    </location>
</feature>
<dbReference type="EMBL" id="JASBNA010000052">
    <property type="protein sequence ID" value="KAK7680095.1"/>
    <property type="molecule type" value="Genomic_DNA"/>
</dbReference>
<keyword evidence="3" id="KW-1133">Transmembrane helix</keyword>
<evidence type="ECO:0000313" key="5">
    <source>
        <dbReference type="Proteomes" id="UP001385951"/>
    </source>
</evidence>
<proteinExistence type="predicted"/>
<feature type="transmembrane region" description="Helical" evidence="3">
    <location>
        <begin position="652"/>
        <end position="672"/>
    </location>
</feature>
<feature type="transmembrane region" description="Helical" evidence="3">
    <location>
        <begin position="693"/>
        <end position="713"/>
    </location>
</feature>
<dbReference type="GO" id="GO:0005789">
    <property type="term" value="C:endoplasmic reticulum membrane"/>
    <property type="evidence" value="ECO:0007669"/>
    <property type="project" value="TreeGrafter"/>
</dbReference>
<keyword evidence="3" id="KW-0812">Transmembrane</keyword>
<dbReference type="InterPro" id="IPR037997">
    <property type="entry name" value="Dgk1-like"/>
</dbReference>
<feature type="region of interest" description="Disordered" evidence="2">
    <location>
        <begin position="452"/>
        <end position="545"/>
    </location>
</feature>
<gene>
    <name evidence="4" type="ORF">QCA50_016820</name>
</gene>
<dbReference type="PANTHER" id="PTHR31303:SF1">
    <property type="entry name" value="CTP-DEPENDENT DIACYLGLYCEROL KINASE 1"/>
    <property type="match status" value="1"/>
</dbReference>
<evidence type="ECO:0000313" key="4">
    <source>
        <dbReference type="EMBL" id="KAK7680095.1"/>
    </source>
</evidence>
<evidence type="ECO:0000256" key="3">
    <source>
        <dbReference type="SAM" id="Phobius"/>
    </source>
</evidence>
<feature type="region of interest" description="Disordered" evidence="2">
    <location>
        <begin position="591"/>
        <end position="614"/>
    </location>
</feature>
<organism evidence="4 5">
    <name type="scientific">Cerrena zonata</name>
    <dbReference type="NCBI Taxonomy" id="2478898"/>
    <lineage>
        <taxon>Eukaryota</taxon>
        <taxon>Fungi</taxon>
        <taxon>Dikarya</taxon>
        <taxon>Basidiomycota</taxon>
        <taxon>Agaricomycotina</taxon>
        <taxon>Agaricomycetes</taxon>
        <taxon>Polyporales</taxon>
        <taxon>Cerrenaceae</taxon>
        <taxon>Cerrena</taxon>
    </lineage>
</organism>
<dbReference type="AlphaFoldDB" id="A0AAW0FTR7"/>
<protein>
    <recommendedName>
        <fullName evidence="6">Phosphatidate cytidylyltransferase</fullName>
    </recommendedName>
</protein>
<sequence length="843" mass="95011">MNPPESTAPEPTTEIVMPRDSSIAVEERFPDAQAQLMTELETASSSEMKPNWVTQTVTRYISSAPSSTLTAYQESIAHVTSDHRNVVSVEQYNNLIRLLEQIQRGMSRKQEPNPTEINVPDGRKEMIAKETEQWRKIEQEREEQKMLEKLQREKEEQLLNQEAQLRKQEEEQKMQVEKEIHRRVWEELNKLNIQLAIEKIVNSNKDEIPGTLTTQIPSQSETPITSLISHEPTASTFSQTASTSVLQARPKSGAIKNILNQKGPSYRVSLKPQFNYHDRDPKIGPGQSLIYAKPKEAPDLEPIKSDNSTSSVEYGSSPTTLTEEPIHGHGGLEKLSGEDTLEYLQRIYPELSKIIGQGSNIEATYANISSSSPRLQEPKETDPINILHMPKDIQKQHNPFSTFNSKEDLRNSYLKEQNKKGMRKSNIEQAAVSHSMATSTKPNFMDIEKEFGSLDKSPKDSHRKRKPHKKHSFRLFGIKVKESSAVPSVPSLTSSPSSRAIMSVSQPQTPRKSNAGGSIASGSKSLQGTPKSIKRRTVLDPNSSYIEEEDETYVFNESTVNTSEADLDDYSEILEEELDLDTDEGNQLARDKQAIPEAGDNPTDSSTEVEQKQPSRLREFLVKHEIIRKGLHASIGPFTLWMYTLGINQKQFIPPLLLLFIVIFIQDYIRLHNPQLNAKIVKTWWFLIRESEVNSYNGVLWYLLGLVLVFCFAPKDVSLMSVLLLSWADTAASTFGRQYGKYTPKILPGKSLAGTFASFVTGVLSCYLVYAYFIPVYNEKVNVPGDIYWSVQLSNLNLHYFAILSGIVAGASELVTFCNIDDNFSIPVLSGVFLYGAVRYFHV</sequence>
<name>A0AAW0FTR7_9APHY</name>
<keyword evidence="1" id="KW-0175">Coiled coil</keyword>
<dbReference type="GO" id="GO:0004143">
    <property type="term" value="F:ATP-dependent diacylglycerol kinase activity"/>
    <property type="evidence" value="ECO:0007669"/>
    <property type="project" value="InterPro"/>
</dbReference>
<feature type="transmembrane region" description="Helical" evidence="3">
    <location>
        <begin position="798"/>
        <end position="817"/>
    </location>
</feature>
<feature type="compositionally biased region" description="Polar residues" evidence="2">
    <location>
        <begin position="305"/>
        <end position="322"/>
    </location>
</feature>
<feature type="transmembrane region" description="Helical" evidence="3">
    <location>
        <begin position="752"/>
        <end position="773"/>
    </location>
</feature>
<feature type="compositionally biased region" description="Basic and acidic residues" evidence="2">
    <location>
        <begin position="324"/>
        <end position="334"/>
    </location>
</feature>
<accession>A0AAW0FTR7</accession>